<feature type="non-terminal residue" evidence="1">
    <location>
        <position position="1"/>
    </location>
</feature>
<dbReference type="Proteomes" id="UP001431783">
    <property type="component" value="Unassembled WGS sequence"/>
</dbReference>
<gene>
    <name evidence="1" type="ORF">WA026_007796</name>
</gene>
<evidence type="ECO:0000313" key="1">
    <source>
        <dbReference type="EMBL" id="KAK9875401.1"/>
    </source>
</evidence>
<accession>A0AAW1U669</accession>
<dbReference type="EMBL" id="JARQZJ010000033">
    <property type="protein sequence ID" value="KAK9875401.1"/>
    <property type="molecule type" value="Genomic_DNA"/>
</dbReference>
<proteinExistence type="predicted"/>
<name>A0AAW1U669_9CUCU</name>
<dbReference type="AlphaFoldDB" id="A0AAW1U669"/>
<keyword evidence="2" id="KW-1185">Reference proteome</keyword>
<sequence length="94" mass="10332">TDQAMPHAVAKHSLGSADLAHKPLFIDRNNLTTPRPTTIRTTNESENFRQTNIIFPENLILTATPTTCEQHVLRINCPIADPLGTNEEVGTIDA</sequence>
<comment type="caution">
    <text evidence="1">The sequence shown here is derived from an EMBL/GenBank/DDBJ whole genome shotgun (WGS) entry which is preliminary data.</text>
</comment>
<evidence type="ECO:0000313" key="2">
    <source>
        <dbReference type="Proteomes" id="UP001431783"/>
    </source>
</evidence>
<protein>
    <submittedName>
        <fullName evidence="1">Uncharacterized protein</fullName>
    </submittedName>
</protein>
<organism evidence="1 2">
    <name type="scientific">Henosepilachna vigintioctopunctata</name>
    <dbReference type="NCBI Taxonomy" id="420089"/>
    <lineage>
        <taxon>Eukaryota</taxon>
        <taxon>Metazoa</taxon>
        <taxon>Ecdysozoa</taxon>
        <taxon>Arthropoda</taxon>
        <taxon>Hexapoda</taxon>
        <taxon>Insecta</taxon>
        <taxon>Pterygota</taxon>
        <taxon>Neoptera</taxon>
        <taxon>Endopterygota</taxon>
        <taxon>Coleoptera</taxon>
        <taxon>Polyphaga</taxon>
        <taxon>Cucujiformia</taxon>
        <taxon>Coccinelloidea</taxon>
        <taxon>Coccinellidae</taxon>
        <taxon>Epilachninae</taxon>
        <taxon>Epilachnini</taxon>
        <taxon>Henosepilachna</taxon>
    </lineage>
</organism>
<reference evidence="1 2" key="1">
    <citation type="submission" date="2023-03" db="EMBL/GenBank/DDBJ databases">
        <title>Genome insight into feeding habits of ladybird beetles.</title>
        <authorList>
            <person name="Li H.-S."/>
            <person name="Huang Y.-H."/>
            <person name="Pang H."/>
        </authorList>
    </citation>
    <scope>NUCLEOTIDE SEQUENCE [LARGE SCALE GENOMIC DNA]</scope>
    <source>
        <strain evidence="1">SYSU_2023b</strain>
        <tissue evidence="1">Whole body</tissue>
    </source>
</reference>